<organism evidence="1">
    <name type="scientific">Trepomonas sp. PC1</name>
    <dbReference type="NCBI Taxonomy" id="1076344"/>
    <lineage>
        <taxon>Eukaryota</taxon>
        <taxon>Metamonada</taxon>
        <taxon>Diplomonadida</taxon>
        <taxon>Hexamitidae</taxon>
        <taxon>Hexamitinae</taxon>
        <taxon>Trepomonas</taxon>
    </lineage>
</organism>
<dbReference type="EMBL" id="GDID01007219">
    <property type="protein sequence ID" value="JAP89387.1"/>
    <property type="molecule type" value="Transcribed_RNA"/>
</dbReference>
<proteinExistence type="predicted"/>
<sequence length="387" mass="43065">SSEGPFMSMGGVMILPADFSMEMPQMQHTIQFQFDSCDVININVFTEDPMVNTNAQPIFSGQSTNCMQVQFNDSSIQPLTTYYYVAQQNENIVHGQFFFLAGYQNVFVNMYQQQEMTVSVTFNVIATQCQEMSITVLQQTYDQNSPEMQLQQVFNGMTTNCVLDFVQTFSNGPSFFYYNASNADVTMNGAFNYMGEHMAIDIDTTNPGVNKLVVKIISTPCTDAQVALFAINKNENGEVSVSELFNGSTTNCVVEYIVQDPVSQLYGRIVDPTTGKSSEGPFMYMGGVMILPADLSMEMPQMTNTIKFQFAQCDTVSISVYTEDPQANPQAVSILTGDSQNCMLEFTDSTAIQPLGQYYYTATQNGNTINGQFFFLGGFEDVMVEFL</sequence>
<dbReference type="AlphaFoldDB" id="A0A146JXZ3"/>
<reference evidence="1" key="1">
    <citation type="submission" date="2015-07" db="EMBL/GenBank/DDBJ databases">
        <title>Adaptation to a free-living lifestyle via gene acquisitions in the diplomonad Trepomonas sp. PC1.</title>
        <authorList>
            <person name="Xu F."/>
            <person name="Jerlstrom-Hultqvist J."/>
            <person name="Kolisko M."/>
            <person name="Simpson A.G.B."/>
            <person name="Roger A.J."/>
            <person name="Svard S.G."/>
            <person name="Andersson J.O."/>
        </authorList>
    </citation>
    <scope>NUCLEOTIDE SEQUENCE</scope>
    <source>
        <strain evidence="1">PC1</strain>
    </source>
</reference>
<accession>A0A146JXZ3</accession>
<feature type="non-terminal residue" evidence="1">
    <location>
        <position position="1"/>
    </location>
</feature>
<evidence type="ECO:0000313" key="1">
    <source>
        <dbReference type="EMBL" id="JAP89387.1"/>
    </source>
</evidence>
<gene>
    <name evidence="1" type="ORF">TPC1_31118</name>
</gene>
<name>A0A146JXZ3_9EUKA</name>
<protein>
    <submittedName>
        <fullName evidence="1">Uncharacterized protein</fullName>
    </submittedName>
</protein>